<accession>A0A318EAM2</accession>
<dbReference type="RefSeq" id="WP_146216603.1">
    <property type="nucleotide sequence ID" value="NZ_CAKZQT010000033.1"/>
</dbReference>
<evidence type="ECO:0000256" key="1">
    <source>
        <dbReference type="SAM" id="SignalP"/>
    </source>
</evidence>
<organism evidence="2 3">
    <name type="scientific">Sinimarinibacterium flocculans</name>
    <dbReference type="NCBI Taxonomy" id="985250"/>
    <lineage>
        <taxon>Bacteria</taxon>
        <taxon>Pseudomonadati</taxon>
        <taxon>Pseudomonadota</taxon>
        <taxon>Gammaproteobacteria</taxon>
        <taxon>Nevskiales</taxon>
        <taxon>Nevskiaceae</taxon>
        <taxon>Sinimarinibacterium</taxon>
    </lineage>
</organism>
<evidence type="ECO:0008006" key="4">
    <source>
        <dbReference type="Google" id="ProtNLM"/>
    </source>
</evidence>
<dbReference type="AlphaFoldDB" id="A0A318EAM2"/>
<evidence type="ECO:0000313" key="3">
    <source>
        <dbReference type="Proteomes" id="UP000248330"/>
    </source>
</evidence>
<sequence length="173" mass="18064">MKKSLPLLFIVLAACGGRDAGGTAPTVPDTGEIAREAQADATSARTRRAPNWRFDYSGDVNGSVEGTILTVMSMQGAGGPRVTLAGGALAPDLKSQATQGFNGTVMTMGDNTATTIRVVLADGTRCQVDGAQPTTFRVLDDDKKTFHAELSGSLLCGGARAQFDAVFDKDPRR</sequence>
<gene>
    <name evidence="2" type="ORF">C8D93_107180</name>
</gene>
<evidence type="ECO:0000313" key="2">
    <source>
        <dbReference type="EMBL" id="PXV66615.1"/>
    </source>
</evidence>
<dbReference type="EMBL" id="QICN01000007">
    <property type="protein sequence ID" value="PXV66615.1"/>
    <property type="molecule type" value="Genomic_DNA"/>
</dbReference>
<feature type="signal peptide" evidence="1">
    <location>
        <begin position="1"/>
        <end position="20"/>
    </location>
</feature>
<keyword evidence="1" id="KW-0732">Signal</keyword>
<proteinExistence type="predicted"/>
<comment type="caution">
    <text evidence="2">The sequence shown here is derived from an EMBL/GenBank/DDBJ whole genome shotgun (WGS) entry which is preliminary data.</text>
</comment>
<dbReference type="Proteomes" id="UP000248330">
    <property type="component" value="Unassembled WGS sequence"/>
</dbReference>
<protein>
    <recommendedName>
        <fullName evidence="4">Lipoprotein</fullName>
    </recommendedName>
</protein>
<feature type="chain" id="PRO_5016262959" description="Lipoprotein" evidence="1">
    <location>
        <begin position="21"/>
        <end position="173"/>
    </location>
</feature>
<dbReference type="PROSITE" id="PS51257">
    <property type="entry name" value="PROKAR_LIPOPROTEIN"/>
    <property type="match status" value="1"/>
</dbReference>
<reference evidence="2 3" key="1">
    <citation type="submission" date="2018-04" db="EMBL/GenBank/DDBJ databases">
        <title>Genomic Encyclopedia of Type Strains, Phase IV (KMG-IV): sequencing the most valuable type-strain genomes for metagenomic binning, comparative biology and taxonomic classification.</title>
        <authorList>
            <person name="Goeker M."/>
        </authorList>
    </citation>
    <scope>NUCLEOTIDE SEQUENCE [LARGE SCALE GENOMIC DNA]</scope>
    <source>
        <strain evidence="2 3">DSM 104150</strain>
    </source>
</reference>
<name>A0A318EAM2_9GAMM</name>
<keyword evidence="3" id="KW-1185">Reference proteome</keyword>